<keyword evidence="3 6" id="KW-0326">Glycosidase</keyword>
<dbReference type="Gene3D" id="2.115.10.20">
    <property type="entry name" value="Glycosyl hydrolase domain, family 43"/>
    <property type="match status" value="1"/>
</dbReference>
<evidence type="ECO:0000256" key="5">
    <source>
        <dbReference type="PIRSR" id="PIRSR606710-2"/>
    </source>
</evidence>
<dbReference type="PATRIC" id="fig|692370.5.peg.831"/>
<dbReference type="InterPro" id="IPR023296">
    <property type="entry name" value="Glyco_hydro_beta-prop_sf"/>
</dbReference>
<evidence type="ECO:0000313" key="8">
    <source>
        <dbReference type="EMBL" id="ANY19342.1"/>
    </source>
</evidence>
<keyword evidence="2 6" id="KW-0378">Hydrolase</keyword>
<name>A0A1B2AB33_9SPHN</name>
<sequence>MRLRRVLTGAVAALFLEAGPSGPGSGQVKALAYLCPLAFAGAALAAHAAPPAEGAVPVSLPAGDLADGTFRNPVLVGAQGDVSVVRDGEDFYATFGKTLDVWHSRDLVNWEKIATPNLRGLGSPWAPDIVKHAGTWYIYTTLVDRSRPSGQQFMNVVITAPRPEGPWSEPVDLDRYNPIDPGHATDASGKRYIMYSAGRLMPLTDDGKALVGDIPERLSTYVGWPYPADWQVECFCLEAPKLLWHDGWLHMLSAQGGTAGPPTAHMAISARARDVHGPWQNNPHNALVHGISRTGRFVRMGHGQLVDDANGDWWMLFTGYNPAIGPGKMLLVLPIAWDADGWPMIKPGADVENVMAKPAGTAVPHQGSRATIASGE</sequence>
<dbReference type="InterPro" id="IPR006710">
    <property type="entry name" value="Glyco_hydro_43"/>
</dbReference>
<dbReference type="PANTHER" id="PTHR42812:SF2">
    <property type="entry name" value="XYLOSIDASE_ARABINOSIDASE"/>
    <property type="match status" value="1"/>
</dbReference>
<dbReference type="RefSeq" id="WP_067676671.1">
    <property type="nucleotide sequence ID" value="NZ_CP016591.1"/>
</dbReference>
<dbReference type="STRING" id="692370.A6F68_00816"/>
<dbReference type="Pfam" id="PF04616">
    <property type="entry name" value="Glyco_hydro_43"/>
    <property type="match status" value="1"/>
</dbReference>
<dbReference type="OrthoDB" id="9801455at2"/>
<dbReference type="GO" id="GO:0005975">
    <property type="term" value="P:carbohydrate metabolic process"/>
    <property type="evidence" value="ECO:0007669"/>
    <property type="project" value="InterPro"/>
</dbReference>
<evidence type="ECO:0000256" key="3">
    <source>
        <dbReference type="ARBA" id="ARBA00023295"/>
    </source>
</evidence>
<evidence type="ECO:0000313" key="9">
    <source>
        <dbReference type="Proteomes" id="UP000092932"/>
    </source>
</evidence>
<evidence type="ECO:0000256" key="6">
    <source>
        <dbReference type="RuleBase" id="RU361187"/>
    </source>
</evidence>
<feature type="active site" description="Proton donor" evidence="4">
    <location>
        <position position="238"/>
    </location>
</feature>
<dbReference type="KEGG" id="ado:A6F68_00816"/>
<feature type="active site" description="Proton acceptor" evidence="4">
    <location>
        <position position="81"/>
    </location>
</feature>
<keyword evidence="7" id="KW-0732">Signal</keyword>
<evidence type="ECO:0000256" key="4">
    <source>
        <dbReference type="PIRSR" id="PIRSR606710-1"/>
    </source>
</evidence>
<dbReference type="PANTHER" id="PTHR42812">
    <property type="entry name" value="BETA-XYLOSIDASE"/>
    <property type="match status" value="1"/>
</dbReference>
<feature type="site" description="Important for catalytic activity, responsible for pKa modulation of the active site Glu and correct orientation of both the proton donor and substrate" evidence="5">
    <location>
        <position position="180"/>
    </location>
</feature>
<dbReference type="SUPFAM" id="SSF75005">
    <property type="entry name" value="Arabinanase/levansucrase/invertase"/>
    <property type="match status" value="1"/>
</dbReference>
<comment type="similarity">
    <text evidence="1 6">Belongs to the glycosyl hydrolase 43 family.</text>
</comment>
<feature type="chain" id="PRO_5008534021" evidence="7">
    <location>
        <begin position="49"/>
        <end position="376"/>
    </location>
</feature>
<protein>
    <submittedName>
        <fullName evidence="8">Beta-xylosidase</fullName>
        <ecNumber evidence="8">3.2.1.37</ecNumber>
    </submittedName>
</protein>
<gene>
    <name evidence="8" type="primary">xynB</name>
    <name evidence="8" type="ORF">A6F68_00816</name>
</gene>
<organism evidence="8 9">
    <name type="scientific">Tsuneonella dongtanensis</name>
    <dbReference type="NCBI Taxonomy" id="692370"/>
    <lineage>
        <taxon>Bacteria</taxon>
        <taxon>Pseudomonadati</taxon>
        <taxon>Pseudomonadota</taxon>
        <taxon>Alphaproteobacteria</taxon>
        <taxon>Sphingomonadales</taxon>
        <taxon>Erythrobacteraceae</taxon>
        <taxon>Tsuneonella</taxon>
    </lineage>
</organism>
<keyword evidence="9" id="KW-1185">Reference proteome</keyword>
<reference evidence="8 9" key="1">
    <citation type="submission" date="2016-07" db="EMBL/GenBank/DDBJ databases">
        <title>Complete genome sequence of Altererythrobacter dongtanensis KCTC 22672, a type strain with esterase isolated from tidal flat.</title>
        <authorList>
            <person name="Cheng H."/>
            <person name="Wu Y.-H."/>
            <person name="Zhou P."/>
            <person name="Huo Y.-Y."/>
            <person name="Wang C.-S."/>
            <person name="Xu X.-W."/>
        </authorList>
    </citation>
    <scope>NUCLEOTIDE SEQUENCE [LARGE SCALE GENOMIC DNA]</scope>
    <source>
        <strain evidence="8 9">KCTC 22672</strain>
    </source>
</reference>
<dbReference type="EC" id="3.2.1.37" evidence="8"/>
<feature type="signal peptide" evidence="7">
    <location>
        <begin position="1"/>
        <end position="48"/>
    </location>
</feature>
<accession>A0A1B2AB33</accession>
<evidence type="ECO:0000256" key="2">
    <source>
        <dbReference type="ARBA" id="ARBA00022801"/>
    </source>
</evidence>
<dbReference type="InterPro" id="IPR051795">
    <property type="entry name" value="Glycosyl_Hydrlase_43"/>
</dbReference>
<evidence type="ECO:0000256" key="1">
    <source>
        <dbReference type="ARBA" id="ARBA00009865"/>
    </source>
</evidence>
<evidence type="ECO:0000256" key="7">
    <source>
        <dbReference type="SAM" id="SignalP"/>
    </source>
</evidence>
<proteinExistence type="inferred from homology"/>
<dbReference type="GO" id="GO:0009044">
    <property type="term" value="F:xylan 1,4-beta-xylosidase activity"/>
    <property type="evidence" value="ECO:0007669"/>
    <property type="project" value="UniProtKB-EC"/>
</dbReference>
<dbReference type="EMBL" id="CP016591">
    <property type="protein sequence ID" value="ANY19342.1"/>
    <property type="molecule type" value="Genomic_DNA"/>
</dbReference>
<dbReference type="AlphaFoldDB" id="A0A1B2AB33"/>
<dbReference type="Proteomes" id="UP000092932">
    <property type="component" value="Chromosome"/>
</dbReference>